<sequence length="287" mass="33862">MSHLQYTAKSHHLQWNLKQLSKICHQLYRDYCPYSFKHRHNISLSKVSDQSLLVLLILQAELGIKSQRHFYRLCHLFPCGQLLERSRFNRRARQLVWLVQVIRQAMNTQISPDTIAIIDSFPLPLCQPVRNCRTRIFNDLADIGYNASKHLWFYGFKVHMLVTLSGYILNYVVTPASVHDIRTVDDLLENCRQPYILADLGYLSRELKDHLVQKGYHLWTPLRQNMAGAKQHNHWKLMAMRRTIETRFSELCALFDVEHTLTRGLAGLQLRLEQIILTHNLRYFEIN</sequence>
<protein>
    <recommendedName>
        <fullName evidence="1">Transposase DDE domain-containing protein</fullName>
    </recommendedName>
</protein>
<organism evidence="2 3">
    <name type="scientific">Streptococcus criceti HS-6</name>
    <dbReference type="NCBI Taxonomy" id="873449"/>
    <lineage>
        <taxon>Bacteria</taxon>
        <taxon>Bacillati</taxon>
        <taxon>Bacillota</taxon>
        <taxon>Bacilli</taxon>
        <taxon>Lactobacillales</taxon>
        <taxon>Streptococcaceae</taxon>
        <taxon>Streptococcus</taxon>
    </lineage>
</organism>
<dbReference type="STRING" id="873449.STRCR_1837"/>
<keyword evidence="3" id="KW-1185">Reference proteome</keyword>
<proteinExistence type="predicted"/>
<evidence type="ECO:0000313" key="2">
    <source>
        <dbReference type="EMBL" id="EHI74031.1"/>
    </source>
</evidence>
<evidence type="ECO:0000259" key="1">
    <source>
        <dbReference type="Pfam" id="PF13612"/>
    </source>
</evidence>
<dbReference type="AlphaFoldDB" id="G5JQN5"/>
<dbReference type="Proteomes" id="UP000004322">
    <property type="component" value="Unassembled WGS sequence"/>
</dbReference>
<gene>
    <name evidence="2" type="ORF">STRCR_1837</name>
</gene>
<reference evidence="2" key="1">
    <citation type="submission" date="2011-07" db="EMBL/GenBank/DDBJ databases">
        <authorList>
            <person name="Stanhope M.J."/>
            <person name="Durkin A.S."/>
            <person name="Hostetler J."/>
            <person name="Kim M."/>
            <person name="Radune D."/>
            <person name="Singh I."/>
            <person name="Town C.D."/>
        </authorList>
    </citation>
    <scope>NUCLEOTIDE SEQUENCE [LARGE SCALE GENOMIC DNA]</scope>
    <source>
        <strain evidence="2">HS-6</strain>
    </source>
</reference>
<dbReference type="OrthoDB" id="2187339at2"/>
<dbReference type="RefSeq" id="WP_004226747.1">
    <property type="nucleotide sequence ID" value="NZ_AEUV02000002.1"/>
</dbReference>
<evidence type="ECO:0000313" key="3">
    <source>
        <dbReference type="Proteomes" id="UP000004322"/>
    </source>
</evidence>
<dbReference type="Pfam" id="PF13612">
    <property type="entry name" value="DDE_Tnp_1_3"/>
    <property type="match status" value="1"/>
</dbReference>
<dbReference type="eggNOG" id="COG3039">
    <property type="taxonomic scope" value="Bacteria"/>
</dbReference>
<dbReference type="InterPro" id="IPR025668">
    <property type="entry name" value="Tnp_DDE_dom"/>
</dbReference>
<accession>G5JQN5</accession>
<feature type="domain" description="Transposase DDE" evidence="1">
    <location>
        <begin position="112"/>
        <end position="263"/>
    </location>
</feature>
<dbReference type="EMBL" id="AEUV02000002">
    <property type="protein sequence ID" value="EHI74031.1"/>
    <property type="molecule type" value="Genomic_DNA"/>
</dbReference>
<name>G5JQN5_STRCG</name>
<comment type="caution">
    <text evidence="2">The sequence shown here is derived from an EMBL/GenBank/DDBJ whole genome shotgun (WGS) entry which is preliminary data.</text>
</comment>
<dbReference type="NCBIfam" id="NF033520">
    <property type="entry name" value="transpos_IS982"/>
    <property type="match status" value="1"/>
</dbReference>